<dbReference type="SUPFAM" id="SSF52172">
    <property type="entry name" value="CheY-like"/>
    <property type="match status" value="3"/>
</dbReference>
<dbReference type="STRING" id="946483.Cenrod_1265"/>
<dbReference type="SMART" id="SM00448">
    <property type="entry name" value="REC"/>
    <property type="match status" value="3"/>
</dbReference>
<feature type="domain" description="Response regulatory" evidence="16">
    <location>
        <begin position="1261"/>
        <end position="1378"/>
    </location>
</feature>
<dbReference type="PRINTS" id="PR00344">
    <property type="entry name" value="BCTRLSENSOR"/>
</dbReference>
<organism evidence="18 19">
    <name type="scientific">Candidatus Symbiobacter mobilis CR</name>
    <dbReference type="NCBI Taxonomy" id="946483"/>
    <lineage>
        <taxon>Bacteria</taxon>
        <taxon>Pseudomonadati</taxon>
        <taxon>Pseudomonadota</taxon>
        <taxon>Betaproteobacteria</taxon>
        <taxon>Burkholderiales</taxon>
        <taxon>Comamonadaceae</taxon>
    </lineage>
</organism>
<dbReference type="Pfam" id="PF02518">
    <property type="entry name" value="HATPase_c"/>
    <property type="match status" value="1"/>
</dbReference>
<evidence type="ECO:0000256" key="3">
    <source>
        <dbReference type="ARBA" id="ARBA00012438"/>
    </source>
</evidence>
<dbReference type="InterPro" id="IPR036890">
    <property type="entry name" value="HATPase_C_sf"/>
</dbReference>
<evidence type="ECO:0000256" key="5">
    <source>
        <dbReference type="ARBA" id="ARBA00022679"/>
    </source>
</evidence>
<keyword evidence="8" id="KW-0902">Two-component regulatory system</keyword>
<evidence type="ECO:0000259" key="17">
    <source>
        <dbReference type="PROSITE" id="PS50885"/>
    </source>
</evidence>
<sequence>MRVSPSPAPATTRPWMGMGIRSRLGVSLTLWFLVVALVPLLGVTLFGLQKARENLRSAAVQTVIAQARIEAGAMQTYSQQILSTLLREARRDRNLAFMAALDADFQASGLPASSYVGSFRHAQLIDQYASHLQDLRLVEGFYDTLFVDPAGNILYTLAVEANLGANLFSGSAAGSRLANAVRKALDNGRPIFSDLEIYAPSNNAVSGFMAAPMIDATGQKIGVFVLQITSRNLLNALNAINHDRQLRSVNYLIGSDLQLRSHGPGADTHTDTSFLGKTIDTELTRLWHQQLVPTANAQSPLRNGDILTLLCKGPLGNEVVGAIHTLKLPEVTWAIVVEVDADTAFATASHFQWLAIGLLGLTILVVTLATIPITRNIVRPILALTDGVKRVRTGYLDSPIVLDVHNELGQLAEGFNAMVGELREAHEQDAAHDWLQQSMGRLNDAMRGDLALPVLARAIVDSLCDTLGVAAGAFYVVRNARIKLFGAYAGVGAQATPPEFCLGEGFVGQAALDRKTRIINDLPDDYFHLCSGLGNTQPRHLAIVPLSWNGEVLALLEFAMLHPLRPLDMKLLAEVDVRIAVTVQSALAREQTERLLYQTQAQAEELQTREEELRDSNRLLAQQANDLRLSEEGLLRSQTELEEKNEQLRVQQEELRVANEELAQRADELERATHEIERRSAAVAQASRYKSEFLANMSHELRTPLNSVLILARLLGENKHGNLDAQQIKYAQTIHDSGSDLLELINDILDLSKIEAGRMEVHTETMRLDGFVADIERKFLPLAQAKGIAFRIETAEAPEKWQSDAQKLTQIVRNLLSNAIKFTDTGGSVELRIGQPPPDLRPFSAVLAHADHAGILDFAVIDTGIGIPLTKRQSIFEAFQQADGTTSRKYGGTGLGLTISRELAQLLGGEIRLESQEGQGSQFHLLVPRNHQPVVGVTAPPVTAQTGRSAAATATAPHAVHTVPPASMAASATSHAAPELHDDRQELKPGDRAILIVEDDIRFAEILADTAHDRGFKVLLATDGETGLYLADYHQPSGIILDIGLPGISGLKVMERLKESSRTRHIPVHIMSAADRQIDVLNNGAVGFLVKPVEIEAMHTAFARIEHIIDRPVKRLLLVEDDPTQQEIVREMLGGGDLEIVTTAKGTKARELLAAEEFDCMVLDLGLDDMNGIELIDSLGPTLQASKLPVVIYTGRELEPRERHLLRQYARSVIIKDAHSPARLLDDTALFLHRVESNLPTEKQRMLRMLHDGETLFKGRKVLLVDDDMRNVFALSAALQEQDMQVIPAANGIEALKLLDEHPDVSLVLMDIMMPEMDGYEAMRRIRAQDRFASLPIIALTAKAMKGDRSKCIEAGASDYLAKPVDSAKLISMMRVWLYR</sequence>
<dbReference type="Gene3D" id="3.40.50.2300">
    <property type="match status" value="3"/>
</dbReference>
<evidence type="ECO:0000313" key="19">
    <source>
        <dbReference type="Proteomes" id="UP000017184"/>
    </source>
</evidence>
<dbReference type="Proteomes" id="UP000017184">
    <property type="component" value="Chromosome"/>
</dbReference>
<dbReference type="OrthoDB" id="9796305at2"/>
<comment type="subcellular location">
    <subcellularLocation>
        <location evidence="2">Membrane</location>
    </subcellularLocation>
</comment>
<dbReference type="InterPro" id="IPR003660">
    <property type="entry name" value="HAMP_dom"/>
</dbReference>
<evidence type="ECO:0000256" key="6">
    <source>
        <dbReference type="ARBA" id="ARBA00022729"/>
    </source>
</evidence>
<dbReference type="InterPro" id="IPR029016">
    <property type="entry name" value="GAF-like_dom_sf"/>
</dbReference>
<evidence type="ECO:0000256" key="9">
    <source>
        <dbReference type="ARBA" id="ARBA00023026"/>
    </source>
</evidence>
<dbReference type="Gene3D" id="3.30.450.40">
    <property type="match status" value="1"/>
</dbReference>
<evidence type="ECO:0000256" key="8">
    <source>
        <dbReference type="ARBA" id="ARBA00023012"/>
    </source>
</evidence>
<dbReference type="SMART" id="SM00387">
    <property type="entry name" value="HATPase_c"/>
    <property type="match status" value="1"/>
</dbReference>
<dbReference type="InterPro" id="IPR001789">
    <property type="entry name" value="Sig_transdc_resp-reg_receiver"/>
</dbReference>
<dbReference type="Pfam" id="PF00072">
    <property type="entry name" value="Response_reg"/>
    <property type="match status" value="3"/>
</dbReference>
<evidence type="ECO:0000256" key="1">
    <source>
        <dbReference type="ARBA" id="ARBA00000085"/>
    </source>
</evidence>
<dbReference type="GO" id="GO:0016020">
    <property type="term" value="C:membrane"/>
    <property type="evidence" value="ECO:0007669"/>
    <property type="project" value="UniProtKB-SubCell"/>
</dbReference>
<dbReference type="HOGENOM" id="CLU_000445_127_1_4"/>
<evidence type="ECO:0000259" key="16">
    <source>
        <dbReference type="PROSITE" id="PS50110"/>
    </source>
</evidence>
<dbReference type="SUPFAM" id="SSF158472">
    <property type="entry name" value="HAMP domain-like"/>
    <property type="match status" value="1"/>
</dbReference>
<keyword evidence="13" id="KW-0175">Coiled coil</keyword>
<evidence type="ECO:0000259" key="15">
    <source>
        <dbReference type="PROSITE" id="PS50109"/>
    </source>
</evidence>
<evidence type="ECO:0000256" key="10">
    <source>
        <dbReference type="ARBA" id="ARBA00058004"/>
    </source>
</evidence>
<dbReference type="InterPro" id="IPR005467">
    <property type="entry name" value="His_kinase_dom"/>
</dbReference>
<evidence type="ECO:0000313" key="18">
    <source>
        <dbReference type="EMBL" id="AGX87357.1"/>
    </source>
</evidence>
<dbReference type="SUPFAM" id="SSF55781">
    <property type="entry name" value="GAF domain-like"/>
    <property type="match status" value="1"/>
</dbReference>
<name>U5N7L9_9BURK</name>
<keyword evidence="19" id="KW-1185">Reference proteome</keyword>
<dbReference type="InterPro" id="IPR003594">
    <property type="entry name" value="HATPase_dom"/>
</dbReference>
<keyword evidence="14" id="KW-1133">Transmembrane helix</keyword>
<dbReference type="InterPro" id="IPR003661">
    <property type="entry name" value="HisK_dim/P_dom"/>
</dbReference>
<dbReference type="KEGG" id="cbx:Cenrod_1265"/>
<dbReference type="SMART" id="SM00388">
    <property type="entry name" value="HisKA"/>
    <property type="match status" value="1"/>
</dbReference>
<dbReference type="SMART" id="SM00304">
    <property type="entry name" value="HAMP"/>
    <property type="match status" value="1"/>
</dbReference>
<feature type="domain" description="Histidine kinase" evidence="15">
    <location>
        <begin position="696"/>
        <end position="931"/>
    </location>
</feature>
<keyword evidence="14" id="KW-0812">Transmembrane</keyword>
<feature type="modified residue" description="4-aspartylphosphate" evidence="12">
    <location>
        <position position="1042"/>
    </location>
</feature>
<dbReference type="SUPFAM" id="SSF55874">
    <property type="entry name" value="ATPase domain of HSP90 chaperone/DNA topoisomerase II/histidine kinase"/>
    <property type="match status" value="1"/>
</dbReference>
<dbReference type="eggNOG" id="COG5002">
    <property type="taxonomic scope" value="Bacteria"/>
</dbReference>
<evidence type="ECO:0000256" key="2">
    <source>
        <dbReference type="ARBA" id="ARBA00004370"/>
    </source>
</evidence>
<dbReference type="EMBL" id="CP004885">
    <property type="protein sequence ID" value="AGX87357.1"/>
    <property type="molecule type" value="Genomic_DNA"/>
</dbReference>
<evidence type="ECO:0000256" key="7">
    <source>
        <dbReference type="ARBA" id="ARBA00022777"/>
    </source>
</evidence>
<keyword evidence="5" id="KW-0808">Transferase</keyword>
<dbReference type="FunFam" id="3.30.565.10:FF:000010">
    <property type="entry name" value="Sensor histidine kinase RcsC"/>
    <property type="match status" value="1"/>
</dbReference>
<dbReference type="InterPro" id="IPR036097">
    <property type="entry name" value="HisK_dim/P_sf"/>
</dbReference>
<feature type="domain" description="HAMP" evidence="17">
    <location>
        <begin position="375"/>
        <end position="427"/>
    </location>
</feature>
<feature type="modified residue" description="4-aspartylphosphate" evidence="12">
    <location>
        <position position="1164"/>
    </location>
</feature>
<feature type="domain" description="Response regulatory" evidence="16">
    <location>
        <begin position="1115"/>
        <end position="1231"/>
    </location>
</feature>
<dbReference type="Pfam" id="PF00512">
    <property type="entry name" value="HisKA"/>
    <property type="match status" value="1"/>
</dbReference>
<protein>
    <recommendedName>
        <fullName evidence="11">Virulence sensor protein BvgS</fullName>
        <ecNumber evidence="3">2.7.13.3</ecNumber>
    </recommendedName>
</protein>
<keyword evidence="9" id="KW-0843">Virulence</keyword>
<gene>
    <name evidence="18" type="ORF">Cenrod_1265</name>
</gene>
<dbReference type="eggNOG" id="COG0745">
    <property type="taxonomic scope" value="Bacteria"/>
</dbReference>
<dbReference type="PROSITE" id="PS50109">
    <property type="entry name" value="HIS_KIN"/>
    <property type="match status" value="1"/>
</dbReference>
<dbReference type="CDD" id="cd17546">
    <property type="entry name" value="REC_hyHK_CKI1_RcsC-like"/>
    <property type="match status" value="1"/>
</dbReference>
<dbReference type="Gene3D" id="6.10.340.10">
    <property type="match status" value="1"/>
</dbReference>
<dbReference type="InterPro" id="IPR003018">
    <property type="entry name" value="GAF"/>
</dbReference>
<dbReference type="eggNOG" id="COG0784">
    <property type="taxonomic scope" value="Bacteria"/>
</dbReference>
<dbReference type="eggNOG" id="COG2203">
    <property type="taxonomic scope" value="Bacteria"/>
</dbReference>
<dbReference type="GO" id="GO:0000155">
    <property type="term" value="F:phosphorelay sensor kinase activity"/>
    <property type="evidence" value="ECO:0007669"/>
    <property type="project" value="InterPro"/>
</dbReference>
<dbReference type="CDD" id="cd00082">
    <property type="entry name" value="HisKA"/>
    <property type="match status" value="1"/>
</dbReference>
<dbReference type="CDD" id="cd16922">
    <property type="entry name" value="HATPase_EvgS-ArcB-TorS-like"/>
    <property type="match status" value="1"/>
</dbReference>
<feature type="transmembrane region" description="Helical" evidence="14">
    <location>
        <begin position="28"/>
        <end position="48"/>
    </location>
</feature>
<accession>U5N7L9</accession>
<dbReference type="SUPFAM" id="SSF47384">
    <property type="entry name" value="Homodimeric domain of signal transducing histidine kinase"/>
    <property type="match status" value="1"/>
</dbReference>
<evidence type="ECO:0000256" key="11">
    <source>
        <dbReference type="ARBA" id="ARBA00070152"/>
    </source>
</evidence>
<feature type="transmembrane region" description="Helical" evidence="14">
    <location>
        <begin position="353"/>
        <end position="373"/>
    </location>
</feature>
<dbReference type="CDD" id="cd06225">
    <property type="entry name" value="HAMP"/>
    <property type="match status" value="1"/>
</dbReference>
<dbReference type="PATRIC" id="fig|946483.4.peg.1272"/>
<feature type="domain" description="Response regulatory" evidence="16">
    <location>
        <begin position="993"/>
        <end position="1106"/>
    </location>
</feature>
<dbReference type="InterPro" id="IPR004358">
    <property type="entry name" value="Sig_transdc_His_kin-like_C"/>
</dbReference>
<keyword evidence="7" id="KW-0418">Kinase</keyword>
<dbReference type="PANTHER" id="PTHR45339">
    <property type="entry name" value="HYBRID SIGNAL TRANSDUCTION HISTIDINE KINASE J"/>
    <property type="match status" value="1"/>
</dbReference>
<keyword evidence="14" id="KW-0472">Membrane</keyword>
<dbReference type="Pfam" id="PF00672">
    <property type="entry name" value="HAMP"/>
    <property type="match status" value="1"/>
</dbReference>
<dbReference type="PANTHER" id="PTHR45339:SF1">
    <property type="entry name" value="HYBRID SIGNAL TRANSDUCTION HISTIDINE KINASE J"/>
    <property type="match status" value="1"/>
</dbReference>
<dbReference type="CDD" id="cd00156">
    <property type="entry name" value="REC"/>
    <property type="match status" value="1"/>
</dbReference>
<keyword evidence="4 12" id="KW-0597">Phosphoprotein</keyword>
<evidence type="ECO:0000256" key="14">
    <source>
        <dbReference type="SAM" id="Phobius"/>
    </source>
</evidence>
<dbReference type="Pfam" id="PF13185">
    <property type="entry name" value="GAF_2"/>
    <property type="match status" value="1"/>
</dbReference>
<proteinExistence type="predicted"/>
<dbReference type="PROSITE" id="PS50110">
    <property type="entry name" value="RESPONSE_REGULATORY"/>
    <property type="match status" value="3"/>
</dbReference>
<dbReference type="eggNOG" id="COG2770">
    <property type="taxonomic scope" value="Bacteria"/>
</dbReference>
<dbReference type="PROSITE" id="PS50885">
    <property type="entry name" value="HAMP"/>
    <property type="match status" value="1"/>
</dbReference>
<reference evidence="18 19" key="1">
    <citation type="journal article" date="2013" name="Genome Biol.">
        <title>Genomic analysis reveals key aspects of prokaryotic symbiosis in the phototrophic consortium "Chlorochromatium aggregatum".</title>
        <authorList>
            <person name="Liu Z."/>
            <person name="Muller J."/>
            <person name="Li T."/>
            <person name="Alvey R.M."/>
            <person name="Vogl K."/>
            <person name="Frigaard N.U."/>
            <person name="Rockwell N.C."/>
            <person name="Boyd E.S."/>
            <person name="Tomsho L.P."/>
            <person name="Schuster S.C."/>
            <person name="Henke P."/>
            <person name="Rohde M."/>
            <person name="Overmann J."/>
            <person name="Bryant D.A."/>
        </authorList>
    </citation>
    <scope>NUCLEOTIDE SEQUENCE [LARGE SCALE GENOMIC DNA]</scope>
    <source>
        <strain evidence="18">CR</strain>
    </source>
</reference>
<feature type="modified residue" description="4-aspartylphosphate" evidence="12">
    <location>
        <position position="1311"/>
    </location>
</feature>
<dbReference type="Gene3D" id="1.10.287.130">
    <property type="match status" value="1"/>
</dbReference>
<feature type="coiled-coil region" evidence="13">
    <location>
        <begin position="589"/>
        <end position="679"/>
    </location>
</feature>
<comment type="function">
    <text evidence="10">Member of the two-component regulatory system BvgS/BvgA. Phosphorylates BvgA via a four-step phosphorelay in response to environmental signals.</text>
</comment>
<dbReference type="InterPro" id="IPR011006">
    <property type="entry name" value="CheY-like_superfamily"/>
</dbReference>
<comment type="catalytic activity">
    <reaction evidence="1">
        <text>ATP + protein L-histidine = ADP + protein N-phospho-L-histidine.</text>
        <dbReference type="EC" id="2.7.13.3"/>
    </reaction>
</comment>
<dbReference type="SMART" id="SM00065">
    <property type="entry name" value="GAF"/>
    <property type="match status" value="1"/>
</dbReference>
<dbReference type="RefSeq" id="WP_022772426.1">
    <property type="nucleotide sequence ID" value="NC_022576.1"/>
</dbReference>
<keyword evidence="6" id="KW-0732">Signal</keyword>
<evidence type="ECO:0000256" key="12">
    <source>
        <dbReference type="PROSITE-ProRule" id="PRU00169"/>
    </source>
</evidence>
<evidence type="ECO:0000256" key="4">
    <source>
        <dbReference type="ARBA" id="ARBA00022553"/>
    </source>
</evidence>
<dbReference type="EC" id="2.7.13.3" evidence="3"/>
<dbReference type="Gene3D" id="3.30.565.10">
    <property type="entry name" value="Histidine kinase-like ATPase, C-terminal domain"/>
    <property type="match status" value="1"/>
</dbReference>
<evidence type="ECO:0000256" key="13">
    <source>
        <dbReference type="SAM" id="Coils"/>
    </source>
</evidence>